<comment type="caution">
    <text evidence="4">The sequence shown here is derived from an EMBL/GenBank/DDBJ whole genome shotgun (WGS) entry which is preliminary data.</text>
</comment>
<proteinExistence type="predicted"/>
<dbReference type="AlphaFoldDB" id="A0A9W9DY74"/>
<feature type="region of interest" description="Disordered" evidence="1">
    <location>
        <begin position="411"/>
        <end position="483"/>
    </location>
</feature>
<evidence type="ECO:0000256" key="3">
    <source>
        <dbReference type="SAM" id="SignalP"/>
    </source>
</evidence>
<dbReference type="OrthoDB" id="3062174at2759"/>
<accession>A0A9W9DY74</accession>
<feature type="region of interest" description="Disordered" evidence="1">
    <location>
        <begin position="497"/>
        <end position="524"/>
    </location>
</feature>
<dbReference type="Proteomes" id="UP001150266">
    <property type="component" value="Unassembled WGS sequence"/>
</dbReference>
<keyword evidence="5" id="KW-1185">Reference proteome</keyword>
<feature type="compositionally biased region" description="Pro residues" evidence="1">
    <location>
        <begin position="453"/>
        <end position="466"/>
    </location>
</feature>
<feature type="signal peptide" evidence="3">
    <location>
        <begin position="1"/>
        <end position="21"/>
    </location>
</feature>
<feature type="transmembrane region" description="Helical" evidence="2">
    <location>
        <begin position="159"/>
        <end position="180"/>
    </location>
</feature>
<feature type="compositionally biased region" description="Polar residues" evidence="1">
    <location>
        <begin position="231"/>
        <end position="245"/>
    </location>
</feature>
<evidence type="ECO:0000313" key="4">
    <source>
        <dbReference type="EMBL" id="KAJ4490960.1"/>
    </source>
</evidence>
<sequence>MFPGLLLFFVLISLLIQVGCTDEPKDYSPLNNGQGKTPCQMKSDVESCSGSLEAQNTVLASNLPTPSQCTCTNVYFNVWSACLFSSGNANSTLSSNNWTYICQQQGIQMVTDQYNSLNSMDLPSWTFINLTSNTTFDIAEALNIANQNKTPTKWNNIQVIVPIVVGLVVSAVFVLGIFIWRTKKKGSPGILLRMQIASSRVFRNGFGTSRIRTANRDQEWVIDRPTEANGESTEMYSNVSSSSRRPTGHIRLSSTSSTNIDLIKPRETIWTLPGKNLWKNSQLARKIRRTLVLFPAPWRNAPVTVQSISAPRKFEIDASSDRTRTDSTLANFRRGGFRVSGTRTETTESALATSRLDEYWSILEQDEEEGSDSDLDLRETSANNEREHLITDDSNRFDLGEVMIISRSGDDFTVHSQSDSPTHRILPSPVQPLPPPPRTPIRERHGKFSRRTPPAPKYPAPVPSNQPPLRKASHKPSIESTLQPSAAVSLNDNIGQLQRSPQPRQLPLPPPPNAPLLASSRSPSQHNVSLSLALPLHVPQTQHQSPLGNFVSLPSGQNEDPHPPNLSTSPPQYTISHMRNQSTSTANTIPLPLMSSPPYRSLPLPEEICIARSDSPPPPPSDVSSPPYTVTELTTSQSERYHDDRGRDHGLPLILAPPSPPPLLHHHANNSHHRLMSLPSNLGSSDSQGPQFESGFLEGDSVSIVQSGLANHPGYPFQVTLSSPQTHYRNFSDENLALPMRHTRSPSEPFVDNRLLFPGAVRAAGYMSSSSVTTSRRDLRAETSYESFQSVLSDTESSDYRRI</sequence>
<evidence type="ECO:0000313" key="5">
    <source>
        <dbReference type="Proteomes" id="UP001150266"/>
    </source>
</evidence>
<feature type="compositionally biased region" description="Basic and acidic residues" evidence="1">
    <location>
        <begin position="639"/>
        <end position="649"/>
    </location>
</feature>
<feature type="region of interest" description="Disordered" evidence="1">
    <location>
        <begin position="541"/>
        <end position="576"/>
    </location>
</feature>
<name>A0A9W9DY74_9AGAR</name>
<reference evidence="4" key="1">
    <citation type="submission" date="2022-08" db="EMBL/GenBank/DDBJ databases">
        <title>A Global Phylogenomic Analysis of the Shiitake Genus Lentinula.</title>
        <authorList>
            <consortium name="DOE Joint Genome Institute"/>
            <person name="Sierra-Patev S."/>
            <person name="Min B."/>
            <person name="Naranjo-Ortiz M."/>
            <person name="Looney B."/>
            <person name="Konkel Z."/>
            <person name="Slot J.C."/>
            <person name="Sakamoto Y."/>
            <person name="Steenwyk J.L."/>
            <person name="Rokas A."/>
            <person name="Carro J."/>
            <person name="Camarero S."/>
            <person name="Ferreira P."/>
            <person name="Molpeceres G."/>
            <person name="Ruiz-Duenas F.J."/>
            <person name="Serrano A."/>
            <person name="Henrissat B."/>
            <person name="Drula E."/>
            <person name="Hughes K.W."/>
            <person name="Mata J.L."/>
            <person name="Ishikawa N.K."/>
            <person name="Vargas-Isla R."/>
            <person name="Ushijima S."/>
            <person name="Smith C.A."/>
            <person name="Ahrendt S."/>
            <person name="Andreopoulos W."/>
            <person name="He G."/>
            <person name="Labutti K."/>
            <person name="Lipzen A."/>
            <person name="Ng V."/>
            <person name="Riley R."/>
            <person name="Sandor L."/>
            <person name="Barry K."/>
            <person name="Martinez A.T."/>
            <person name="Xiao Y."/>
            <person name="Gibbons J.G."/>
            <person name="Terashima K."/>
            <person name="Grigoriev I.V."/>
            <person name="Hibbett D.S."/>
        </authorList>
    </citation>
    <scope>NUCLEOTIDE SEQUENCE</scope>
    <source>
        <strain evidence="4">JLM2183</strain>
    </source>
</reference>
<feature type="compositionally biased region" description="Polar residues" evidence="1">
    <location>
        <begin position="565"/>
        <end position="576"/>
    </location>
</feature>
<keyword evidence="3" id="KW-0732">Signal</keyword>
<feature type="region of interest" description="Disordered" evidence="1">
    <location>
        <begin position="231"/>
        <end position="251"/>
    </location>
</feature>
<evidence type="ECO:0000256" key="2">
    <source>
        <dbReference type="SAM" id="Phobius"/>
    </source>
</evidence>
<keyword evidence="2" id="KW-0472">Membrane</keyword>
<gene>
    <name evidence="4" type="ORF">J3R30DRAFT_3427634</name>
</gene>
<organism evidence="4 5">
    <name type="scientific">Lentinula aciculospora</name>
    <dbReference type="NCBI Taxonomy" id="153920"/>
    <lineage>
        <taxon>Eukaryota</taxon>
        <taxon>Fungi</taxon>
        <taxon>Dikarya</taxon>
        <taxon>Basidiomycota</taxon>
        <taxon>Agaricomycotina</taxon>
        <taxon>Agaricomycetes</taxon>
        <taxon>Agaricomycetidae</taxon>
        <taxon>Agaricales</taxon>
        <taxon>Marasmiineae</taxon>
        <taxon>Omphalotaceae</taxon>
        <taxon>Lentinula</taxon>
    </lineage>
</organism>
<protein>
    <submittedName>
        <fullName evidence="4">Uncharacterized protein</fullName>
    </submittedName>
</protein>
<feature type="region of interest" description="Disordered" evidence="1">
    <location>
        <begin position="609"/>
        <end position="649"/>
    </location>
</feature>
<keyword evidence="2" id="KW-1133">Transmembrane helix</keyword>
<feature type="compositionally biased region" description="Pro residues" evidence="1">
    <location>
        <begin position="504"/>
        <end position="514"/>
    </location>
</feature>
<keyword evidence="2" id="KW-0812">Transmembrane</keyword>
<feature type="chain" id="PRO_5040915674" evidence="3">
    <location>
        <begin position="22"/>
        <end position="803"/>
    </location>
</feature>
<feature type="compositionally biased region" description="Polar residues" evidence="1">
    <location>
        <begin position="541"/>
        <end position="558"/>
    </location>
</feature>
<dbReference type="EMBL" id="JAOTPV010000001">
    <property type="protein sequence ID" value="KAJ4490960.1"/>
    <property type="molecule type" value="Genomic_DNA"/>
</dbReference>
<evidence type="ECO:0000256" key="1">
    <source>
        <dbReference type="SAM" id="MobiDB-lite"/>
    </source>
</evidence>
<feature type="compositionally biased region" description="Pro residues" evidence="1">
    <location>
        <begin position="429"/>
        <end position="439"/>
    </location>
</feature>
<feature type="compositionally biased region" description="Low complexity" evidence="1">
    <location>
        <begin position="515"/>
        <end position="524"/>
    </location>
</feature>